<dbReference type="InterPro" id="IPR000082">
    <property type="entry name" value="SEA_dom"/>
</dbReference>
<feature type="region of interest" description="Disordered" evidence="1">
    <location>
        <begin position="609"/>
        <end position="641"/>
    </location>
</feature>
<dbReference type="SUPFAM" id="SSF82671">
    <property type="entry name" value="SEA domain"/>
    <property type="match status" value="1"/>
</dbReference>
<protein>
    <submittedName>
        <fullName evidence="5">SEA domain-containing protein</fullName>
    </submittedName>
</protein>
<accession>A0A1I8EGW6</accession>
<keyword evidence="3" id="KW-0732">Signal</keyword>
<name>A0A1I8EGW6_WUCBA</name>
<evidence type="ECO:0000256" key="1">
    <source>
        <dbReference type="SAM" id="MobiDB-lite"/>
    </source>
</evidence>
<dbReference type="Gene3D" id="3.30.70.960">
    <property type="entry name" value="SEA domain"/>
    <property type="match status" value="1"/>
</dbReference>
<organism evidence="5">
    <name type="scientific">Wuchereria bancrofti</name>
    <dbReference type="NCBI Taxonomy" id="6293"/>
    <lineage>
        <taxon>Eukaryota</taxon>
        <taxon>Metazoa</taxon>
        <taxon>Ecdysozoa</taxon>
        <taxon>Nematoda</taxon>
        <taxon>Chromadorea</taxon>
        <taxon>Rhabditida</taxon>
        <taxon>Spirurina</taxon>
        <taxon>Spiruromorpha</taxon>
        <taxon>Filarioidea</taxon>
        <taxon>Onchocercidae</taxon>
        <taxon>Wuchereria</taxon>
    </lineage>
</organism>
<reference evidence="5" key="1">
    <citation type="submission" date="2016-11" db="UniProtKB">
        <authorList>
            <consortium name="WormBaseParasite"/>
        </authorList>
    </citation>
    <scope>IDENTIFICATION</scope>
    <source>
        <strain evidence="5">pt0022</strain>
    </source>
</reference>
<feature type="compositionally biased region" description="Basic and acidic residues" evidence="1">
    <location>
        <begin position="466"/>
        <end position="481"/>
    </location>
</feature>
<dbReference type="STRING" id="6293.A0A1I8EGW6"/>
<keyword evidence="2" id="KW-0812">Transmembrane</keyword>
<evidence type="ECO:0000256" key="2">
    <source>
        <dbReference type="SAM" id="Phobius"/>
    </source>
</evidence>
<dbReference type="PROSITE" id="PS50024">
    <property type="entry name" value="SEA"/>
    <property type="match status" value="1"/>
</dbReference>
<proteinExistence type="predicted"/>
<feature type="compositionally biased region" description="Polar residues" evidence="1">
    <location>
        <begin position="455"/>
        <end position="465"/>
    </location>
</feature>
<evidence type="ECO:0000259" key="4">
    <source>
        <dbReference type="PROSITE" id="PS50024"/>
    </source>
</evidence>
<dbReference type="AlphaFoldDB" id="A0A1I8EGW6"/>
<dbReference type="InterPro" id="IPR036364">
    <property type="entry name" value="SEA_dom_sf"/>
</dbReference>
<dbReference type="Pfam" id="PF01390">
    <property type="entry name" value="SEA"/>
    <property type="match status" value="1"/>
</dbReference>
<feature type="chain" id="PRO_5009318185" evidence="3">
    <location>
        <begin position="22"/>
        <end position="933"/>
    </location>
</feature>
<feature type="domain" description="SEA" evidence="4">
    <location>
        <begin position="699"/>
        <end position="812"/>
    </location>
</feature>
<sequence>MRHEILIHLLVSFLSVLPAEIFEPKTNFFNIAATTLNAELENRTVEEELLSSTLSLRPIQLKSKSELETTLLALEPSFSIQKLAKTIAPRERGFLFPEIKRARELGASKTTIYEQEPSSSLSPFISEIDRVATIEAQSDHINYENATQEEKINNYEAKETSILGFTEIPEVSLSVINEAVIITEMPEYIKKEEDTLPLEVRAADPFATANTRESAISAPSTSHLNILHMIQNNSSSKMNMQADLSFLSNSGDISSGVVEMKQTGVLDKITDINAVVRTFSAPSLSLKSEQKMISTKTTDETMMESDVQEISAETKVTIPEKDNKSTASYTTATFGTLIVKTTLDIFRTTMTIVTPVEQTAVLHPIATNTFSTGTNDQSTTIRQIMADENTFVNILRESEKHFTSPVTESPSITVSEVFTHSSFFQPSADAFITESVATSSVAIKHQSEIRKELPSTTTNKFNTANSREEQGNEHEHGHDDESLFVGDKTLFSRDGIMKPNFSDTHSVTGSITAAEMSEENFGVPGFSLVEGLGPEATEEIHEADLANITQCDLAAVHACPIALVFSASKGFASERTSAETARNLFEDSRELKDISVIDDSFYHTDIEEAATTIKSGSDERKSGPKPVSEPEPEPVSFPEREILETSERNLEQLTDFEPKAEPEFNALPGGSKGGESDLNGILHTHHTYVTDSHNAEEEGTYKTSFSFRITSIDYIPEFGDPNSGKYKKLQDQLLPDLEEIFGSIFGRIYGGIHLVSFLKGSVVVDGIVFTSTKPSDMEQLATEFEQQITAKNLQIGGNDVDPRSIILDGFVSKNYIERIHEGYTSDNASSYIVGGGIAIGILAVLLVAFTVIATNNRRTNGTLKLKEENIAMADGNKSMWQNGTSPVNLMGYGNSRMIQGGTTNNIEPPMVMVGSQMTAVNNHAVTRAIQSHP</sequence>
<feature type="signal peptide" evidence="3">
    <location>
        <begin position="1"/>
        <end position="21"/>
    </location>
</feature>
<keyword evidence="2" id="KW-1133">Transmembrane helix</keyword>
<evidence type="ECO:0000256" key="3">
    <source>
        <dbReference type="SAM" id="SignalP"/>
    </source>
</evidence>
<feature type="region of interest" description="Disordered" evidence="1">
    <location>
        <begin position="656"/>
        <end position="678"/>
    </location>
</feature>
<feature type="region of interest" description="Disordered" evidence="1">
    <location>
        <begin position="455"/>
        <end position="481"/>
    </location>
</feature>
<dbReference type="WBParaSite" id="maker-PairedContig_202-snap-gene-0.9-mRNA-1">
    <property type="protein sequence ID" value="maker-PairedContig_202-snap-gene-0.9-mRNA-1"/>
    <property type="gene ID" value="maker-PairedContig_202-snap-gene-0.9"/>
</dbReference>
<evidence type="ECO:0000313" key="5">
    <source>
        <dbReference type="WBParaSite" id="maker-PairedContig_202-snap-gene-0.9-mRNA-1"/>
    </source>
</evidence>
<keyword evidence="2" id="KW-0472">Membrane</keyword>
<feature type="transmembrane region" description="Helical" evidence="2">
    <location>
        <begin position="831"/>
        <end position="854"/>
    </location>
</feature>